<feature type="chain" id="PRO_5046246603" description="DUF4105 domain-containing protein" evidence="2">
    <location>
        <begin position="28"/>
        <end position="219"/>
    </location>
</feature>
<dbReference type="Proteomes" id="UP000557656">
    <property type="component" value="Unassembled WGS sequence"/>
</dbReference>
<keyword evidence="2" id="KW-0732">Signal</keyword>
<feature type="compositionally biased region" description="Low complexity" evidence="1">
    <location>
        <begin position="208"/>
        <end position="219"/>
    </location>
</feature>
<evidence type="ECO:0000256" key="2">
    <source>
        <dbReference type="SAM" id="SignalP"/>
    </source>
</evidence>
<reference evidence="3 4" key="1">
    <citation type="submission" date="2020-05" db="EMBL/GenBank/DDBJ databases">
        <title>Draft Genome Sequences of Sphingomonas sp. Isolated from the International Space Station.</title>
        <authorList>
            <person name="Bijlani S."/>
            <person name="Singh N.K."/>
            <person name="Mason C.E."/>
            <person name="Wang C.C."/>
            <person name="Venkateswaran K."/>
        </authorList>
    </citation>
    <scope>NUCLEOTIDE SEQUENCE [LARGE SCALE GENOMIC DNA]</scope>
    <source>
        <strain evidence="3 4">IIF7SW-B5</strain>
    </source>
</reference>
<dbReference type="PROSITE" id="PS51257">
    <property type="entry name" value="PROKAR_LIPOPROTEIN"/>
    <property type="match status" value="1"/>
</dbReference>
<evidence type="ECO:0000313" key="3">
    <source>
        <dbReference type="EMBL" id="NNG55126.1"/>
    </source>
</evidence>
<proteinExistence type="predicted"/>
<comment type="caution">
    <text evidence="3">The sequence shown here is derived from an EMBL/GenBank/DDBJ whole genome shotgun (WGS) entry which is preliminary data.</text>
</comment>
<feature type="signal peptide" evidence="2">
    <location>
        <begin position="1"/>
        <end position="27"/>
    </location>
</feature>
<dbReference type="EMBL" id="JABEOV010000027">
    <property type="protein sequence ID" value="NNG55126.1"/>
    <property type="molecule type" value="Genomic_DNA"/>
</dbReference>
<evidence type="ECO:0000256" key="1">
    <source>
        <dbReference type="SAM" id="MobiDB-lite"/>
    </source>
</evidence>
<keyword evidence="4" id="KW-1185">Reference proteome</keyword>
<protein>
    <recommendedName>
        <fullName evidence="5">DUF4105 domain-containing protein</fullName>
    </recommendedName>
</protein>
<name>A0ABX1URT0_9SPHN</name>
<accession>A0ABX1URT0</accession>
<feature type="region of interest" description="Disordered" evidence="1">
    <location>
        <begin position="195"/>
        <end position="219"/>
    </location>
</feature>
<organism evidence="3 4">
    <name type="scientific">Sphingomonas sanguinis</name>
    <dbReference type="NCBI Taxonomy" id="33051"/>
    <lineage>
        <taxon>Bacteria</taxon>
        <taxon>Pseudomonadati</taxon>
        <taxon>Pseudomonadota</taxon>
        <taxon>Alphaproteobacteria</taxon>
        <taxon>Sphingomonadales</taxon>
        <taxon>Sphingomonadaceae</taxon>
        <taxon>Sphingomonas</taxon>
    </lineage>
</organism>
<evidence type="ECO:0008006" key="5">
    <source>
        <dbReference type="Google" id="ProtNLM"/>
    </source>
</evidence>
<gene>
    <name evidence="3" type="ORF">HKX05_17425</name>
</gene>
<sequence length="219" mass="23355">MRTVMTKLLRIATALFLTMACALPAQAAVTITFWSHELGNSFPHAFFTLRGTVDATGAPVDANYGFTAKSVSPALLMGTVKGRLDISKPFYISTSDAQFSYVMTDAQYADILALVAGWDEKTGDAHYNLNQRNCVHFVQEAARRLGLVGLDHPDLMKKPRSYLKAVAQANADRVTVIGKGGKAYLASLPPLPAAPANDNRIPAQGAATGTSSSMSTTDS</sequence>
<evidence type="ECO:0000313" key="4">
    <source>
        <dbReference type="Proteomes" id="UP000557656"/>
    </source>
</evidence>